<dbReference type="SUPFAM" id="SSF57863">
    <property type="entry name" value="ArfGap/RecO-like zinc finger"/>
    <property type="match status" value="1"/>
</dbReference>
<evidence type="ECO:0000256" key="1">
    <source>
        <dbReference type="ARBA" id="ARBA00007452"/>
    </source>
</evidence>
<accession>A0AAE3E0R9</accession>
<dbReference type="InterPro" id="IPR012340">
    <property type="entry name" value="NA-bd_OB-fold"/>
</dbReference>
<dbReference type="InterPro" id="IPR037278">
    <property type="entry name" value="ARFGAP/RecO"/>
</dbReference>
<name>A0AAE3E0R9_9FIRM</name>
<dbReference type="Gene3D" id="1.20.1440.120">
    <property type="entry name" value="Recombination protein O, C-terminal domain"/>
    <property type="match status" value="1"/>
</dbReference>
<dbReference type="Gene3D" id="6.20.220.20">
    <property type="entry name" value="Recombination protein O, zinc-binding domain"/>
    <property type="match status" value="1"/>
</dbReference>
<comment type="caution">
    <text evidence="9">The sequence shown here is derived from an EMBL/GenBank/DDBJ whole genome shotgun (WGS) entry which is preliminary data.</text>
</comment>
<evidence type="ECO:0000259" key="8">
    <source>
        <dbReference type="Pfam" id="PF11967"/>
    </source>
</evidence>
<keyword evidence="5 7" id="KW-0234">DNA repair</keyword>
<dbReference type="NCBIfam" id="TIGR00613">
    <property type="entry name" value="reco"/>
    <property type="match status" value="1"/>
</dbReference>
<dbReference type="PANTHER" id="PTHR33991">
    <property type="entry name" value="DNA REPAIR PROTEIN RECO"/>
    <property type="match status" value="1"/>
</dbReference>
<gene>
    <name evidence="7 9" type="primary">recO</name>
    <name evidence="9" type="ORF">LKE05_11480</name>
</gene>
<dbReference type="InterPro" id="IPR003717">
    <property type="entry name" value="RecO"/>
</dbReference>
<dbReference type="EMBL" id="JAJEQM010000017">
    <property type="protein sequence ID" value="MCC2211406.1"/>
    <property type="molecule type" value="Genomic_DNA"/>
</dbReference>
<reference evidence="9 10" key="1">
    <citation type="submission" date="2021-10" db="EMBL/GenBank/DDBJ databases">
        <title>Anaerobic single-cell dispensing facilitates the cultivation of human gut bacteria.</title>
        <authorList>
            <person name="Afrizal A."/>
        </authorList>
    </citation>
    <scope>NUCLEOTIDE SEQUENCE [LARGE SCALE GENOMIC DNA]</scope>
    <source>
        <strain evidence="9 10">CLA-AA-H232</strain>
    </source>
</reference>
<sequence length="247" mass="27836">MAEIRARGIIIKQSDYGEGHRMLTVFTEEYGIVKAVSYGVKKSKSKAAASSQFLCYGDFDFYKGVGKDIMTINNIDTLDGFYPVSEDIKKLSLCVYLADITYCILGMNNPDSRMLHLFLNSVYALAYRDEPMDKVKAVYELKMMSIGGYSPQLNACVSCGSNEVYAFDLLKGGSVCRACGGKYIVKLDKNLYRALDYIIYSDDKKMLSFNASDGLMKLLCKIAEQYVELQLDQKFSSLDYYKTMLTM</sequence>
<protein>
    <recommendedName>
        <fullName evidence="2 7">DNA repair protein RecO</fullName>
    </recommendedName>
    <alternativeName>
        <fullName evidence="6 7">Recombination protein O</fullName>
    </alternativeName>
</protein>
<dbReference type="Pfam" id="PF11967">
    <property type="entry name" value="RecO_N"/>
    <property type="match status" value="1"/>
</dbReference>
<keyword evidence="4 7" id="KW-0233">DNA recombination</keyword>
<dbReference type="GO" id="GO:0043590">
    <property type="term" value="C:bacterial nucleoid"/>
    <property type="evidence" value="ECO:0007669"/>
    <property type="project" value="TreeGrafter"/>
</dbReference>
<evidence type="ECO:0000313" key="9">
    <source>
        <dbReference type="EMBL" id="MCC2211406.1"/>
    </source>
</evidence>
<evidence type="ECO:0000256" key="7">
    <source>
        <dbReference type="HAMAP-Rule" id="MF_00201"/>
    </source>
</evidence>
<dbReference type="Gene3D" id="2.40.50.140">
    <property type="entry name" value="Nucleic acid-binding proteins"/>
    <property type="match status" value="1"/>
</dbReference>
<comment type="similarity">
    <text evidence="1 7">Belongs to the RecO family.</text>
</comment>
<evidence type="ECO:0000256" key="3">
    <source>
        <dbReference type="ARBA" id="ARBA00022763"/>
    </source>
</evidence>
<dbReference type="AlphaFoldDB" id="A0AAE3E0R9"/>
<evidence type="ECO:0000256" key="6">
    <source>
        <dbReference type="ARBA" id="ARBA00033409"/>
    </source>
</evidence>
<dbReference type="Pfam" id="PF02565">
    <property type="entry name" value="RecO_C"/>
    <property type="match status" value="1"/>
</dbReference>
<comment type="function">
    <text evidence="7">Involved in DNA repair and RecF pathway recombination.</text>
</comment>
<evidence type="ECO:0000256" key="4">
    <source>
        <dbReference type="ARBA" id="ARBA00023172"/>
    </source>
</evidence>
<organism evidence="9 10">
    <name type="scientific">Hominilimicola fabiformis</name>
    <dbReference type="NCBI Taxonomy" id="2885356"/>
    <lineage>
        <taxon>Bacteria</taxon>
        <taxon>Bacillati</taxon>
        <taxon>Bacillota</taxon>
        <taxon>Clostridia</taxon>
        <taxon>Eubacteriales</taxon>
        <taxon>Oscillospiraceae</taxon>
        <taxon>Hominilimicola</taxon>
    </lineage>
</organism>
<dbReference type="SUPFAM" id="SSF50249">
    <property type="entry name" value="Nucleic acid-binding proteins"/>
    <property type="match status" value="1"/>
</dbReference>
<evidence type="ECO:0000313" key="10">
    <source>
        <dbReference type="Proteomes" id="UP001198242"/>
    </source>
</evidence>
<dbReference type="HAMAP" id="MF_00201">
    <property type="entry name" value="RecO"/>
    <property type="match status" value="1"/>
</dbReference>
<proteinExistence type="inferred from homology"/>
<dbReference type="GO" id="GO:0006302">
    <property type="term" value="P:double-strand break repair"/>
    <property type="evidence" value="ECO:0007669"/>
    <property type="project" value="TreeGrafter"/>
</dbReference>
<dbReference type="PANTHER" id="PTHR33991:SF1">
    <property type="entry name" value="DNA REPAIR PROTEIN RECO"/>
    <property type="match status" value="1"/>
</dbReference>
<dbReference type="Proteomes" id="UP001198242">
    <property type="component" value="Unassembled WGS sequence"/>
</dbReference>
<dbReference type="InterPro" id="IPR042242">
    <property type="entry name" value="RecO_C"/>
</dbReference>
<keyword evidence="10" id="KW-1185">Reference proteome</keyword>
<dbReference type="GO" id="GO:0006310">
    <property type="term" value="P:DNA recombination"/>
    <property type="evidence" value="ECO:0007669"/>
    <property type="project" value="UniProtKB-UniRule"/>
</dbReference>
<dbReference type="InterPro" id="IPR022572">
    <property type="entry name" value="DNA_rep/recomb_RecO_N"/>
</dbReference>
<evidence type="ECO:0000256" key="5">
    <source>
        <dbReference type="ARBA" id="ARBA00023204"/>
    </source>
</evidence>
<dbReference type="RefSeq" id="WP_022229497.1">
    <property type="nucleotide sequence ID" value="NZ_JAJEQM010000017.1"/>
</dbReference>
<evidence type="ECO:0000256" key="2">
    <source>
        <dbReference type="ARBA" id="ARBA00021310"/>
    </source>
</evidence>
<keyword evidence="3 7" id="KW-0227">DNA damage</keyword>
<feature type="domain" description="DNA replication/recombination mediator RecO N-terminal" evidence="8">
    <location>
        <begin position="1"/>
        <end position="81"/>
    </location>
</feature>